<dbReference type="Gene3D" id="3.40.630.30">
    <property type="match status" value="1"/>
</dbReference>
<feature type="domain" description="N-acetyltransferase" evidence="1">
    <location>
        <begin position="85"/>
        <end position="231"/>
    </location>
</feature>
<protein>
    <recommendedName>
        <fullName evidence="1">N-acetyltransferase domain-containing protein</fullName>
    </recommendedName>
</protein>
<evidence type="ECO:0000313" key="2">
    <source>
        <dbReference type="EMBL" id="MPL62044.1"/>
    </source>
</evidence>
<dbReference type="PANTHER" id="PTHR43259">
    <property type="entry name" value="SPT10P"/>
    <property type="match status" value="1"/>
</dbReference>
<name>A0A644T5F5_9ZZZZ</name>
<gene>
    <name evidence="2" type="ORF">SDC9_07640</name>
</gene>
<dbReference type="PANTHER" id="PTHR43259:SF1">
    <property type="entry name" value="N-ACETYLTRANSFERASE DOMAIN-CONTAINING PROTEIN"/>
    <property type="match status" value="1"/>
</dbReference>
<sequence length="231" mass="26888">MIFKEFNPNEHDCRKIAELIYSVDYRTYIKVFDSKDNAVLAIEKLLYAEKDSFDMDKCSSIDYKDITNFSIGSKDSIYSKNKFYVIFDDKNPENNSDEIIGILDLVKGQKNTLFKDIKNAIKNLKFLDGVRFSFIYILDYFVLAKTLSNDIYLAEIAIDKSQRGKGMGTNILKIIIDSAREKGYKRVVLDAEFNNEGAMKLYKSLGFKIFNKRSIKLFNKERGMYNMEYIL</sequence>
<dbReference type="GO" id="GO:0016747">
    <property type="term" value="F:acyltransferase activity, transferring groups other than amino-acyl groups"/>
    <property type="evidence" value="ECO:0007669"/>
    <property type="project" value="InterPro"/>
</dbReference>
<proteinExistence type="predicted"/>
<dbReference type="InterPro" id="IPR000182">
    <property type="entry name" value="GNAT_dom"/>
</dbReference>
<comment type="caution">
    <text evidence="2">The sequence shown here is derived from an EMBL/GenBank/DDBJ whole genome shotgun (WGS) entry which is preliminary data.</text>
</comment>
<accession>A0A644T5F5</accession>
<reference evidence="2" key="1">
    <citation type="submission" date="2019-08" db="EMBL/GenBank/DDBJ databases">
        <authorList>
            <person name="Kucharzyk K."/>
            <person name="Murdoch R.W."/>
            <person name="Higgins S."/>
            <person name="Loffler F."/>
        </authorList>
    </citation>
    <scope>NUCLEOTIDE SEQUENCE</scope>
</reference>
<dbReference type="SUPFAM" id="SSF55729">
    <property type="entry name" value="Acyl-CoA N-acyltransferases (Nat)"/>
    <property type="match status" value="1"/>
</dbReference>
<dbReference type="CDD" id="cd04301">
    <property type="entry name" value="NAT_SF"/>
    <property type="match status" value="1"/>
</dbReference>
<dbReference type="Pfam" id="PF00583">
    <property type="entry name" value="Acetyltransf_1"/>
    <property type="match status" value="1"/>
</dbReference>
<dbReference type="EMBL" id="VSSQ01000016">
    <property type="protein sequence ID" value="MPL62044.1"/>
    <property type="molecule type" value="Genomic_DNA"/>
</dbReference>
<evidence type="ECO:0000259" key="1">
    <source>
        <dbReference type="PROSITE" id="PS51186"/>
    </source>
</evidence>
<dbReference type="AlphaFoldDB" id="A0A644T5F5"/>
<dbReference type="InterPro" id="IPR016181">
    <property type="entry name" value="Acyl_CoA_acyltransferase"/>
</dbReference>
<organism evidence="2">
    <name type="scientific">bioreactor metagenome</name>
    <dbReference type="NCBI Taxonomy" id="1076179"/>
    <lineage>
        <taxon>unclassified sequences</taxon>
        <taxon>metagenomes</taxon>
        <taxon>ecological metagenomes</taxon>
    </lineage>
</organism>
<dbReference type="PROSITE" id="PS51186">
    <property type="entry name" value="GNAT"/>
    <property type="match status" value="1"/>
</dbReference>
<dbReference type="InterPro" id="IPR052829">
    <property type="entry name" value="N-acetyltransferase_domain"/>
</dbReference>